<sequence length="118" mass="13233">MKYVMMFADTPEFEATLAAMDDAERARSTGRVMAWFAEHEDKVTYHERLMPPDSATTIRLDRDEPLVTDGPYVEGKEVVSGIAEVDVADLDEALRMARSWPGCPIVEIRPVMEIPAFG</sequence>
<reference evidence="3 4" key="1">
    <citation type="submission" date="2024-10" db="EMBL/GenBank/DDBJ databases">
        <title>The Natural Products Discovery Center: Release of the First 8490 Sequenced Strains for Exploring Actinobacteria Biosynthetic Diversity.</title>
        <authorList>
            <person name="Kalkreuter E."/>
            <person name="Kautsar S.A."/>
            <person name="Yang D."/>
            <person name="Bader C.D."/>
            <person name="Teijaro C.N."/>
            <person name="Fluegel L."/>
            <person name="Davis C.M."/>
            <person name="Simpson J.R."/>
            <person name="Lauterbach L."/>
            <person name="Steele A.D."/>
            <person name="Gui C."/>
            <person name="Meng S."/>
            <person name="Li G."/>
            <person name="Viehrig K."/>
            <person name="Ye F."/>
            <person name="Su P."/>
            <person name="Kiefer A.F."/>
            <person name="Nichols A."/>
            <person name="Cepeda A.J."/>
            <person name="Yan W."/>
            <person name="Fan B."/>
            <person name="Jiang Y."/>
            <person name="Adhikari A."/>
            <person name="Zheng C.-J."/>
            <person name="Schuster L."/>
            <person name="Cowan T.M."/>
            <person name="Smanski M.J."/>
            <person name="Chevrette M.G."/>
            <person name="De Carvalho L.P.S."/>
            <person name="Shen B."/>
        </authorList>
    </citation>
    <scope>NUCLEOTIDE SEQUENCE [LARGE SCALE GENOMIC DNA]</scope>
    <source>
        <strain evidence="3 4">NPDC000087</strain>
    </source>
</reference>
<dbReference type="Gene3D" id="3.30.70.1060">
    <property type="entry name" value="Dimeric alpha+beta barrel"/>
    <property type="match status" value="1"/>
</dbReference>
<dbReference type="SUPFAM" id="SSF54909">
    <property type="entry name" value="Dimeric alpha+beta barrel"/>
    <property type="match status" value="1"/>
</dbReference>
<evidence type="ECO:0000256" key="1">
    <source>
        <dbReference type="ARBA" id="ARBA00007689"/>
    </source>
</evidence>
<comment type="caution">
    <text evidence="3">The sequence shown here is derived from an EMBL/GenBank/DDBJ whole genome shotgun (WGS) entry which is preliminary data.</text>
</comment>
<dbReference type="PANTHER" id="PTHR35174">
    <property type="entry name" value="BLL7171 PROTEIN-RELATED"/>
    <property type="match status" value="1"/>
</dbReference>
<gene>
    <name evidence="3" type="ORF">ACFY35_42395</name>
</gene>
<dbReference type="Proteomes" id="UP001602245">
    <property type="component" value="Unassembled WGS sequence"/>
</dbReference>
<comment type="similarity">
    <text evidence="1">Belongs to the YciI family.</text>
</comment>
<accession>A0ABW6WS43</accession>
<keyword evidence="4" id="KW-1185">Reference proteome</keyword>
<dbReference type="PANTHER" id="PTHR35174:SF3">
    <property type="entry name" value="BLL7171 PROTEIN"/>
    <property type="match status" value="1"/>
</dbReference>
<dbReference type="Pfam" id="PF03795">
    <property type="entry name" value="YCII"/>
    <property type="match status" value="1"/>
</dbReference>
<protein>
    <submittedName>
        <fullName evidence="3">YciI family protein</fullName>
    </submittedName>
</protein>
<dbReference type="InterPro" id="IPR011008">
    <property type="entry name" value="Dimeric_a/b-barrel"/>
</dbReference>
<evidence type="ECO:0000313" key="3">
    <source>
        <dbReference type="EMBL" id="MFF5296126.1"/>
    </source>
</evidence>
<proteinExistence type="inferred from homology"/>
<dbReference type="InterPro" id="IPR005545">
    <property type="entry name" value="YCII"/>
</dbReference>
<feature type="domain" description="YCII-related" evidence="2">
    <location>
        <begin position="1"/>
        <end position="113"/>
    </location>
</feature>
<name>A0ABW6WS43_9ACTN</name>
<evidence type="ECO:0000259" key="2">
    <source>
        <dbReference type="Pfam" id="PF03795"/>
    </source>
</evidence>
<evidence type="ECO:0000313" key="4">
    <source>
        <dbReference type="Proteomes" id="UP001602245"/>
    </source>
</evidence>
<dbReference type="RefSeq" id="WP_020516333.1">
    <property type="nucleotide sequence ID" value="NZ_JBIAZU010000008.1"/>
</dbReference>
<dbReference type="EMBL" id="JBIAZU010000008">
    <property type="protein sequence ID" value="MFF5296126.1"/>
    <property type="molecule type" value="Genomic_DNA"/>
</dbReference>
<organism evidence="3 4">
    <name type="scientific">Paractinoplanes globisporus</name>
    <dbReference type="NCBI Taxonomy" id="113565"/>
    <lineage>
        <taxon>Bacteria</taxon>
        <taxon>Bacillati</taxon>
        <taxon>Actinomycetota</taxon>
        <taxon>Actinomycetes</taxon>
        <taxon>Micromonosporales</taxon>
        <taxon>Micromonosporaceae</taxon>
        <taxon>Paractinoplanes</taxon>
    </lineage>
</organism>